<evidence type="ECO:0000256" key="1">
    <source>
        <dbReference type="SAM" id="MobiDB-lite"/>
    </source>
</evidence>
<feature type="compositionally biased region" description="Polar residues" evidence="1">
    <location>
        <begin position="50"/>
        <end position="65"/>
    </location>
</feature>
<reference evidence="2 3" key="1">
    <citation type="journal article" date="2019" name="Sci. Rep.">
        <title>Comparative genomics of chytrid fungi reveal insights into the obligate biotrophic and pathogenic lifestyle of Synchytrium endobioticum.</title>
        <authorList>
            <person name="van de Vossenberg B.T.L.H."/>
            <person name="Warris S."/>
            <person name="Nguyen H.D.T."/>
            <person name="van Gent-Pelzer M.P.E."/>
            <person name="Joly D.L."/>
            <person name="van de Geest H.C."/>
            <person name="Bonants P.J.M."/>
            <person name="Smith D.S."/>
            <person name="Levesque C.A."/>
            <person name="van der Lee T.A.J."/>
        </authorList>
    </citation>
    <scope>NUCLEOTIDE SEQUENCE [LARGE SCALE GENOMIC DNA]</scope>
    <source>
        <strain evidence="2 3">CBS 675.73</strain>
    </source>
</reference>
<feature type="compositionally biased region" description="Polar residues" evidence="1">
    <location>
        <begin position="1"/>
        <end position="11"/>
    </location>
</feature>
<comment type="caution">
    <text evidence="2">The sequence shown here is derived from an EMBL/GenBank/DDBJ whole genome shotgun (WGS) entry which is preliminary data.</text>
</comment>
<protein>
    <submittedName>
        <fullName evidence="2">Uncharacterized protein</fullName>
    </submittedName>
</protein>
<dbReference type="Proteomes" id="UP000320333">
    <property type="component" value="Unassembled WGS sequence"/>
</dbReference>
<keyword evidence="3" id="KW-1185">Reference proteome</keyword>
<evidence type="ECO:0000313" key="2">
    <source>
        <dbReference type="EMBL" id="TPX52754.1"/>
    </source>
</evidence>
<feature type="region of interest" description="Disordered" evidence="1">
    <location>
        <begin position="1"/>
        <end position="83"/>
    </location>
</feature>
<gene>
    <name evidence="2" type="ORF">CcCBS67573_g09813</name>
</gene>
<feature type="compositionally biased region" description="Low complexity" evidence="1">
    <location>
        <begin position="18"/>
        <end position="29"/>
    </location>
</feature>
<name>A0A507DM64_9FUNG</name>
<sequence length="454" mass="50773">MKRTQANTLDNYFTAPHSNSASSSSSSPSTLEKKAKTAEGPPVSSSSSSLTSPLAANGAESNSLLITPPFTPNEATAAPQTAMESALAVDEEMQSIILNPVLKPVIIFDENLGPKDSKYWVDEHGRLNIISPPFSSFGRKKPATIASPAKKGSKCPGFPITVDKIYIKLDCIFDQLERTVLNSYWNKQQWTRCLGCEIVRNNIAINPVVSVAFTPFFPPRCPSECADPQPHKDAVISSKIKRDLERSGLPAPAISIFSQIRTKKDILRSLVPAEFIQLFTEVSNNIVFVDTENNDRKWDLEHMREMSFYSYPNGSWLPVDPDLSLPLDERMAHVYMAIKTAFPAPTIFIHYNHTERNLLTALFKAYGDASDTEHKFGDLLTLMRALVDSKDPHSSRIYCPGRELKTLMEYMWEGTGEQVPRKFELRASHGRMSELDVAHTFNLWKILKDGLFDV</sequence>
<proteinExistence type="predicted"/>
<dbReference type="OrthoDB" id="2173179at2759"/>
<dbReference type="EMBL" id="QEAP01001006">
    <property type="protein sequence ID" value="TPX52754.1"/>
    <property type="molecule type" value="Genomic_DNA"/>
</dbReference>
<accession>A0A507DM64</accession>
<organism evidence="2 3">
    <name type="scientific">Chytriomyces confervae</name>
    <dbReference type="NCBI Taxonomy" id="246404"/>
    <lineage>
        <taxon>Eukaryota</taxon>
        <taxon>Fungi</taxon>
        <taxon>Fungi incertae sedis</taxon>
        <taxon>Chytridiomycota</taxon>
        <taxon>Chytridiomycota incertae sedis</taxon>
        <taxon>Chytridiomycetes</taxon>
        <taxon>Chytridiales</taxon>
        <taxon>Chytriomycetaceae</taxon>
        <taxon>Chytriomyces</taxon>
    </lineage>
</organism>
<evidence type="ECO:0000313" key="3">
    <source>
        <dbReference type="Proteomes" id="UP000320333"/>
    </source>
</evidence>
<dbReference type="AlphaFoldDB" id="A0A507DM64"/>